<keyword evidence="2 6" id="KW-0813">Transport</keyword>
<dbReference type="Pfam" id="PF02556">
    <property type="entry name" value="SecB"/>
    <property type="match status" value="1"/>
</dbReference>
<keyword evidence="6" id="KW-0963">Cytoplasm</keyword>
<dbReference type="EMBL" id="LBHC01000003">
    <property type="protein sequence ID" value="KLE31127.1"/>
    <property type="molecule type" value="Genomic_DNA"/>
</dbReference>
<dbReference type="PATRIC" id="fig|502682.8.peg.2639"/>
<accession>A0A0G9MKD1</accession>
<dbReference type="NCBIfam" id="TIGR00809">
    <property type="entry name" value="secB"/>
    <property type="match status" value="1"/>
</dbReference>
<dbReference type="GO" id="GO:0015031">
    <property type="term" value="P:protein transport"/>
    <property type="evidence" value="ECO:0007669"/>
    <property type="project" value="UniProtKB-UniRule"/>
</dbReference>
<evidence type="ECO:0000256" key="7">
    <source>
        <dbReference type="SAM" id="MobiDB-lite"/>
    </source>
</evidence>
<reference evidence="8 9" key="1">
    <citation type="submission" date="2015-04" db="EMBL/GenBank/DDBJ databases">
        <title>The draft genome sequence of Erythrobacr gangjinensis K7-2.</title>
        <authorList>
            <person name="Zhuang L."/>
            <person name="Liu Y."/>
            <person name="Shao Z."/>
        </authorList>
    </citation>
    <scope>NUCLEOTIDE SEQUENCE [LARGE SCALE GENOMIC DNA]</scope>
    <source>
        <strain evidence="8 9">K7-2</strain>
    </source>
</reference>
<dbReference type="PRINTS" id="PR01594">
    <property type="entry name" value="SECBCHAPRONE"/>
</dbReference>
<dbReference type="OrthoDB" id="9795145at2"/>
<dbReference type="InterPro" id="IPR003708">
    <property type="entry name" value="SecB"/>
</dbReference>
<dbReference type="InterPro" id="IPR035958">
    <property type="entry name" value="SecB-like_sf"/>
</dbReference>
<dbReference type="GO" id="GO:0051082">
    <property type="term" value="F:unfolded protein binding"/>
    <property type="evidence" value="ECO:0007669"/>
    <property type="project" value="InterPro"/>
</dbReference>
<protein>
    <recommendedName>
        <fullName evidence="6">Protein-export protein SecB</fullName>
    </recommendedName>
</protein>
<dbReference type="PANTHER" id="PTHR36918:SF1">
    <property type="entry name" value="PROTEIN-EXPORT PROTEIN SECB"/>
    <property type="match status" value="1"/>
</dbReference>
<keyword evidence="3 6" id="KW-0653">Protein transport</keyword>
<proteinExistence type="inferred from homology"/>
<dbReference type="RefSeq" id="WP_047007837.1">
    <property type="nucleotide sequence ID" value="NZ_CP018098.1"/>
</dbReference>
<evidence type="ECO:0000256" key="3">
    <source>
        <dbReference type="ARBA" id="ARBA00022927"/>
    </source>
</evidence>
<evidence type="ECO:0000256" key="4">
    <source>
        <dbReference type="ARBA" id="ARBA00023010"/>
    </source>
</evidence>
<dbReference type="GO" id="GO:0006457">
    <property type="term" value="P:protein folding"/>
    <property type="evidence" value="ECO:0007669"/>
    <property type="project" value="UniProtKB-UniRule"/>
</dbReference>
<dbReference type="SUPFAM" id="SSF54611">
    <property type="entry name" value="SecB-like"/>
    <property type="match status" value="1"/>
</dbReference>
<dbReference type="GO" id="GO:0005737">
    <property type="term" value="C:cytoplasm"/>
    <property type="evidence" value="ECO:0007669"/>
    <property type="project" value="UniProtKB-SubCell"/>
</dbReference>
<dbReference type="Proteomes" id="UP000053070">
    <property type="component" value="Unassembled WGS sequence"/>
</dbReference>
<evidence type="ECO:0000313" key="8">
    <source>
        <dbReference type="EMBL" id="KLE31127.1"/>
    </source>
</evidence>
<keyword evidence="5 6" id="KW-0143">Chaperone</keyword>
<dbReference type="Gene3D" id="3.10.420.10">
    <property type="entry name" value="SecB-like"/>
    <property type="match status" value="1"/>
</dbReference>
<evidence type="ECO:0000256" key="5">
    <source>
        <dbReference type="ARBA" id="ARBA00023186"/>
    </source>
</evidence>
<comment type="similarity">
    <text evidence="1 6">Belongs to the SecB family.</text>
</comment>
<dbReference type="GO" id="GO:0051262">
    <property type="term" value="P:protein tetramerization"/>
    <property type="evidence" value="ECO:0007669"/>
    <property type="project" value="InterPro"/>
</dbReference>
<comment type="subcellular location">
    <subcellularLocation>
        <location evidence="6">Cytoplasm</location>
    </subcellularLocation>
</comment>
<dbReference type="PANTHER" id="PTHR36918">
    <property type="match status" value="1"/>
</dbReference>
<sequence length="177" mass="19089">MADENDVLTDLDAAPAGNGADTAPTAGIISQYVKDLSVENPKAPQSFRWKDAPQMDVQFNIAATKVSEEVTELGLRITVTAKAEEGTAYIVDLTYCGLVGLRNMREEQAHAFLYAEAPRMLFPFARRVVSDAIRDAGFQPLMLDPIDFNGLYVQQLQQKRAAEAAGQAAEAPAGGEA</sequence>
<dbReference type="STRING" id="502682.BMF35_b0015"/>
<comment type="subunit">
    <text evidence="6">Homotetramer, a dimer of dimers. One homotetramer interacts with 1 SecA dimer.</text>
</comment>
<evidence type="ECO:0000313" key="9">
    <source>
        <dbReference type="Proteomes" id="UP000053070"/>
    </source>
</evidence>
<feature type="region of interest" description="Disordered" evidence="7">
    <location>
        <begin position="1"/>
        <end position="22"/>
    </location>
</feature>
<dbReference type="AlphaFoldDB" id="A0A0G9MKD1"/>
<comment type="caution">
    <text evidence="8">The sequence shown here is derived from an EMBL/GenBank/DDBJ whole genome shotgun (WGS) entry which is preliminary data.</text>
</comment>
<evidence type="ECO:0000256" key="6">
    <source>
        <dbReference type="HAMAP-Rule" id="MF_00821"/>
    </source>
</evidence>
<keyword evidence="9" id="KW-1185">Reference proteome</keyword>
<evidence type="ECO:0000256" key="2">
    <source>
        <dbReference type="ARBA" id="ARBA00022448"/>
    </source>
</evidence>
<evidence type="ECO:0000256" key="1">
    <source>
        <dbReference type="ARBA" id="ARBA00009990"/>
    </source>
</evidence>
<name>A0A0G9MKD1_9SPHN</name>
<keyword evidence="4 6" id="KW-0811">Translocation</keyword>
<dbReference type="HAMAP" id="MF_00821">
    <property type="entry name" value="SecB"/>
    <property type="match status" value="1"/>
</dbReference>
<organism evidence="8 9">
    <name type="scientific">Aurantiacibacter gangjinensis</name>
    <dbReference type="NCBI Taxonomy" id="502682"/>
    <lineage>
        <taxon>Bacteria</taxon>
        <taxon>Pseudomonadati</taxon>
        <taxon>Pseudomonadota</taxon>
        <taxon>Alphaproteobacteria</taxon>
        <taxon>Sphingomonadales</taxon>
        <taxon>Erythrobacteraceae</taxon>
        <taxon>Aurantiacibacter</taxon>
    </lineage>
</organism>
<comment type="function">
    <text evidence="6">One of the proteins required for the normal export of preproteins out of the cell cytoplasm. It is a molecular chaperone that binds to a subset of precursor proteins, maintaining them in a translocation-competent state. It also specifically binds to its receptor SecA.</text>
</comment>
<gene>
    <name evidence="6" type="primary">secB</name>
    <name evidence="8" type="ORF">AAW01_12930</name>
</gene>
<dbReference type="NCBIfam" id="NF004392">
    <property type="entry name" value="PRK05751.1-3"/>
    <property type="match status" value="1"/>
</dbReference>